<evidence type="ECO:0000313" key="1">
    <source>
        <dbReference type="EMBL" id="KIJ97169.1"/>
    </source>
</evidence>
<accession>A0A0C9WLD9</accession>
<reference evidence="1 2" key="1">
    <citation type="submission" date="2014-04" db="EMBL/GenBank/DDBJ databases">
        <authorList>
            <consortium name="DOE Joint Genome Institute"/>
            <person name="Kuo A."/>
            <person name="Kohler A."/>
            <person name="Nagy L.G."/>
            <person name="Floudas D."/>
            <person name="Copeland A."/>
            <person name="Barry K.W."/>
            <person name="Cichocki N."/>
            <person name="Veneault-Fourrey C."/>
            <person name="LaButti K."/>
            <person name="Lindquist E.A."/>
            <person name="Lipzen A."/>
            <person name="Lundell T."/>
            <person name="Morin E."/>
            <person name="Murat C."/>
            <person name="Sun H."/>
            <person name="Tunlid A."/>
            <person name="Henrissat B."/>
            <person name="Grigoriev I.V."/>
            <person name="Hibbett D.S."/>
            <person name="Martin F."/>
            <person name="Nordberg H.P."/>
            <person name="Cantor M.N."/>
            <person name="Hua S.X."/>
        </authorList>
    </citation>
    <scope>NUCLEOTIDE SEQUENCE [LARGE SCALE GENOMIC DNA]</scope>
    <source>
        <strain evidence="1 2">LaAM-08-1</strain>
    </source>
</reference>
<evidence type="ECO:0008006" key="3">
    <source>
        <dbReference type="Google" id="ProtNLM"/>
    </source>
</evidence>
<dbReference type="Pfam" id="PF14223">
    <property type="entry name" value="Retrotran_gag_2"/>
    <property type="match status" value="1"/>
</dbReference>
<reference evidence="2" key="2">
    <citation type="submission" date="2015-01" db="EMBL/GenBank/DDBJ databases">
        <title>Evolutionary Origins and Diversification of the Mycorrhizal Mutualists.</title>
        <authorList>
            <consortium name="DOE Joint Genome Institute"/>
            <consortium name="Mycorrhizal Genomics Consortium"/>
            <person name="Kohler A."/>
            <person name="Kuo A."/>
            <person name="Nagy L.G."/>
            <person name="Floudas D."/>
            <person name="Copeland A."/>
            <person name="Barry K.W."/>
            <person name="Cichocki N."/>
            <person name="Veneault-Fourrey C."/>
            <person name="LaButti K."/>
            <person name="Lindquist E.A."/>
            <person name="Lipzen A."/>
            <person name="Lundell T."/>
            <person name="Morin E."/>
            <person name="Murat C."/>
            <person name="Riley R."/>
            <person name="Ohm R."/>
            <person name="Sun H."/>
            <person name="Tunlid A."/>
            <person name="Henrissat B."/>
            <person name="Grigoriev I.V."/>
            <person name="Hibbett D.S."/>
            <person name="Martin F."/>
        </authorList>
    </citation>
    <scope>NUCLEOTIDE SEQUENCE [LARGE SCALE GENOMIC DNA]</scope>
    <source>
        <strain evidence="2">LaAM-08-1</strain>
    </source>
</reference>
<dbReference type="AlphaFoldDB" id="A0A0C9WLD9"/>
<sequence>IEMLKAHNWTPWKQQMMAMLCNLGLEKYIAKDAKSTGSADPQRPTIEELEVMRKWAKDDAKVQTRIELAVSDAEMIHISGAMTAQGMWDQLTMVNESKGRVGVLA</sequence>
<dbReference type="STRING" id="1095629.A0A0C9WLD9"/>
<dbReference type="OrthoDB" id="2847449at2759"/>
<protein>
    <recommendedName>
        <fullName evidence="3">Retrotransposon Copia-like N-terminal domain-containing protein</fullName>
    </recommendedName>
</protein>
<evidence type="ECO:0000313" key="2">
    <source>
        <dbReference type="Proteomes" id="UP000054477"/>
    </source>
</evidence>
<keyword evidence="2" id="KW-1185">Reference proteome</keyword>
<organism evidence="1 2">
    <name type="scientific">Laccaria amethystina LaAM-08-1</name>
    <dbReference type="NCBI Taxonomy" id="1095629"/>
    <lineage>
        <taxon>Eukaryota</taxon>
        <taxon>Fungi</taxon>
        <taxon>Dikarya</taxon>
        <taxon>Basidiomycota</taxon>
        <taxon>Agaricomycotina</taxon>
        <taxon>Agaricomycetes</taxon>
        <taxon>Agaricomycetidae</taxon>
        <taxon>Agaricales</taxon>
        <taxon>Agaricineae</taxon>
        <taxon>Hydnangiaceae</taxon>
        <taxon>Laccaria</taxon>
    </lineage>
</organism>
<dbReference type="Proteomes" id="UP000054477">
    <property type="component" value="Unassembled WGS sequence"/>
</dbReference>
<feature type="non-terminal residue" evidence="1">
    <location>
        <position position="105"/>
    </location>
</feature>
<name>A0A0C9WLD9_9AGAR</name>
<proteinExistence type="predicted"/>
<dbReference type="EMBL" id="KN838700">
    <property type="protein sequence ID" value="KIJ97169.1"/>
    <property type="molecule type" value="Genomic_DNA"/>
</dbReference>
<gene>
    <name evidence="1" type="ORF">K443DRAFT_27526</name>
</gene>
<dbReference type="HOGENOM" id="CLU_180939_0_0_1"/>
<feature type="non-terminal residue" evidence="1">
    <location>
        <position position="1"/>
    </location>
</feature>